<reference evidence="2 3" key="1">
    <citation type="submission" date="2023-03" db="EMBL/GenBank/DDBJ databases">
        <title>High-quality genome of Scylla paramamosain provides insights in environmental adaptation.</title>
        <authorList>
            <person name="Zhang L."/>
        </authorList>
    </citation>
    <scope>NUCLEOTIDE SEQUENCE [LARGE SCALE GENOMIC DNA]</scope>
    <source>
        <strain evidence="2">LZ_2023a</strain>
        <tissue evidence="2">Muscle</tissue>
    </source>
</reference>
<gene>
    <name evidence="2" type="ORF">O3P69_013454</name>
</gene>
<protein>
    <submittedName>
        <fullName evidence="2">Uncharacterized protein</fullName>
    </submittedName>
</protein>
<feature type="region of interest" description="Disordered" evidence="1">
    <location>
        <begin position="36"/>
        <end position="119"/>
    </location>
</feature>
<proteinExistence type="predicted"/>
<evidence type="ECO:0000313" key="3">
    <source>
        <dbReference type="Proteomes" id="UP001487740"/>
    </source>
</evidence>
<name>A0AAW0S9Y6_SCYPA</name>
<feature type="compositionally biased region" description="Low complexity" evidence="1">
    <location>
        <begin position="64"/>
        <end position="79"/>
    </location>
</feature>
<dbReference type="AlphaFoldDB" id="A0AAW0S9Y6"/>
<sequence>MKSETVPEITSSEVQFTPLLCAVSQCVPSPSTRIARVLDRQGTHEAVPPVQQPSNARTGEAGLGTPQGQDTTTNTTPPFTRHPGRQVGGPARWPHNNEKSSPRKEGGGPRKPETTDSFQDYQESVNDAWDCGDDEFCVISGNGVAVVSCAGAKECW</sequence>
<feature type="compositionally biased region" description="Basic and acidic residues" evidence="1">
    <location>
        <begin position="95"/>
        <end position="114"/>
    </location>
</feature>
<comment type="caution">
    <text evidence="2">The sequence shown here is derived from an EMBL/GenBank/DDBJ whole genome shotgun (WGS) entry which is preliminary data.</text>
</comment>
<keyword evidence="3" id="KW-1185">Reference proteome</keyword>
<dbReference type="Proteomes" id="UP001487740">
    <property type="component" value="Unassembled WGS sequence"/>
</dbReference>
<dbReference type="EMBL" id="JARAKH010006398">
    <property type="protein sequence ID" value="KAK8371896.1"/>
    <property type="molecule type" value="Genomic_DNA"/>
</dbReference>
<accession>A0AAW0S9Y6</accession>
<evidence type="ECO:0000313" key="2">
    <source>
        <dbReference type="EMBL" id="KAK8371896.1"/>
    </source>
</evidence>
<organism evidence="2 3">
    <name type="scientific">Scylla paramamosain</name>
    <name type="common">Mud crab</name>
    <dbReference type="NCBI Taxonomy" id="85552"/>
    <lineage>
        <taxon>Eukaryota</taxon>
        <taxon>Metazoa</taxon>
        <taxon>Ecdysozoa</taxon>
        <taxon>Arthropoda</taxon>
        <taxon>Crustacea</taxon>
        <taxon>Multicrustacea</taxon>
        <taxon>Malacostraca</taxon>
        <taxon>Eumalacostraca</taxon>
        <taxon>Eucarida</taxon>
        <taxon>Decapoda</taxon>
        <taxon>Pleocyemata</taxon>
        <taxon>Brachyura</taxon>
        <taxon>Eubrachyura</taxon>
        <taxon>Portunoidea</taxon>
        <taxon>Portunidae</taxon>
        <taxon>Portuninae</taxon>
        <taxon>Scylla</taxon>
    </lineage>
</organism>
<evidence type="ECO:0000256" key="1">
    <source>
        <dbReference type="SAM" id="MobiDB-lite"/>
    </source>
</evidence>